<gene>
    <name evidence="1" type="ORF">COU83_03060</name>
</gene>
<sequence length="248" mass="28033">VLAVVLVVGGIVFAWQKSASNKVKNDLQGQINTLQSQMQELTKANTTTADWKTYTNQQYKFDLGLPSYFGLPEIKTPNETPYHLTSCEDNKNCQSNTTKALFSLEAEDQRANSTLFITINIFPITSYAYDPIGDGPILYDSINQNWYIDYWDDTTNQVAQRTIAATELKTMERNNWLGYRLNGGDMGMIKYSIAIPHTDKIIEINYGFSCSLEDCANEACTEKIPEPLPCLEDGESKFEEILNTLKFN</sequence>
<dbReference type="Proteomes" id="UP000231347">
    <property type="component" value="Unassembled WGS sequence"/>
</dbReference>
<reference evidence="2" key="1">
    <citation type="submission" date="2017-09" db="EMBL/GenBank/DDBJ databases">
        <title>Depth-based differentiation of microbial function through sediment-hosted aquifers and enrichment of novel symbionts in the deep terrestrial subsurface.</title>
        <authorList>
            <person name="Probst A.J."/>
            <person name="Ladd B."/>
            <person name="Jarett J.K."/>
            <person name="Geller-Mcgrath D.E."/>
            <person name="Sieber C.M.K."/>
            <person name="Emerson J.B."/>
            <person name="Anantharaman K."/>
            <person name="Thomas B.C."/>
            <person name="Malmstrom R."/>
            <person name="Stieglmeier M."/>
            <person name="Klingl A."/>
            <person name="Woyke T."/>
            <person name="Ryan C.M."/>
            <person name="Banfield J.F."/>
        </authorList>
    </citation>
    <scope>NUCLEOTIDE SEQUENCE [LARGE SCALE GENOMIC DNA]</scope>
</reference>
<dbReference type="EMBL" id="PFDY01000082">
    <property type="protein sequence ID" value="PJE58598.1"/>
    <property type="molecule type" value="Genomic_DNA"/>
</dbReference>
<evidence type="ECO:0000313" key="1">
    <source>
        <dbReference type="EMBL" id="PJE58598.1"/>
    </source>
</evidence>
<feature type="non-terminal residue" evidence="1">
    <location>
        <position position="1"/>
    </location>
</feature>
<accession>A0A2M8KFA6</accession>
<proteinExistence type="predicted"/>
<dbReference type="AlphaFoldDB" id="A0A2M8KFA6"/>
<comment type="caution">
    <text evidence="1">The sequence shown here is derived from an EMBL/GenBank/DDBJ whole genome shotgun (WGS) entry which is preliminary data.</text>
</comment>
<evidence type="ECO:0000313" key="2">
    <source>
        <dbReference type="Proteomes" id="UP000231347"/>
    </source>
</evidence>
<name>A0A2M8KFA6_9BACT</name>
<organism evidence="1 2">
    <name type="scientific">Candidatus Portnoybacteria bacterium CG10_big_fil_rev_8_21_14_0_10_40_22</name>
    <dbReference type="NCBI Taxonomy" id="1974814"/>
    <lineage>
        <taxon>Bacteria</taxon>
        <taxon>Candidatus Portnoyibacteriota</taxon>
    </lineage>
</organism>
<protein>
    <submittedName>
        <fullName evidence="1">Uncharacterized protein</fullName>
    </submittedName>
</protein>